<dbReference type="EMBL" id="JAAAJB010000372">
    <property type="protein sequence ID" value="KAG0257189.1"/>
    <property type="molecule type" value="Genomic_DNA"/>
</dbReference>
<sequence>MSMEEFIYLFRSLCDNLLLHRKTFDRGFEMQQQSCSVNAPPETFPAPISLVVTTSTMEPTQTTLVDTGSFQTIQGCSQQGTMVSIQVPIYQFVADPTEYSSPIDRRPFHVIIDRHIRSNFPHMQRLLVGSRQVRMLALADEV</sequence>
<proteinExistence type="predicted"/>
<organism evidence="1 2">
    <name type="scientific">Actinomortierella ambigua</name>
    <dbReference type="NCBI Taxonomy" id="1343610"/>
    <lineage>
        <taxon>Eukaryota</taxon>
        <taxon>Fungi</taxon>
        <taxon>Fungi incertae sedis</taxon>
        <taxon>Mucoromycota</taxon>
        <taxon>Mortierellomycotina</taxon>
        <taxon>Mortierellomycetes</taxon>
        <taxon>Mortierellales</taxon>
        <taxon>Mortierellaceae</taxon>
        <taxon>Actinomortierella</taxon>
    </lineage>
</organism>
<protein>
    <submittedName>
        <fullName evidence="1">Uncharacterized protein</fullName>
    </submittedName>
</protein>
<comment type="caution">
    <text evidence="1">The sequence shown here is derived from an EMBL/GenBank/DDBJ whole genome shotgun (WGS) entry which is preliminary data.</text>
</comment>
<dbReference type="AlphaFoldDB" id="A0A9P6Q1X1"/>
<evidence type="ECO:0000313" key="2">
    <source>
        <dbReference type="Proteomes" id="UP000807716"/>
    </source>
</evidence>
<gene>
    <name evidence="1" type="ORF">DFQ27_005268</name>
</gene>
<name>A0A9P6Q1X1_9FUNG</name>
<accession>A0A9P6Q1X1</accession>
<evidence type="ECO:0000313" key="1">
    <source>
        <dbReference type="EMBL" id="KAG0257189.1"/>
    </source>
</evidence>
<dbReference type="Proteomes" id="UP000807716">
    <property type="component" value="Unassembled WGS sequence"/>
</dbReference>
<keyword evidence="2" id="KW-1185">Reference proteome</keyword>
<reference evidence="1" key="1">
    <citation type="journal article" date="2020" name="Fungal Divers.">
        <title>Resolving the Mortierellaceae phylogeny through synthesis of multi-gene phylogenetics and phylogenomics.</title>
        <authorList>
            <person name="Vandepol N."/>
            <person name="Liber J."/>
            <person name="Desiro A."/>
            <person name="Na H."/>
            <person name="Kennedy M."/>
            <person name="Barry K."/>
            <person name="Grigoriev I.V."/>
            <person name="Miller A.N."/>
            <person name="O'Donnell K."/>
            <person name="Stajich J.E."/>
            <person name="Bonito G."/>
        </authorList>
    </citation>
    <scope>NUCLEOTIDE SEQUENCE</scope>
    <source>
        <strain evidence="1">BC1065</strain>
    </source>
</reference>